<evidence type="ECO:0000313" key="2">
    <source>
        <dbReference type="EMBL" id="KAK3788693.1"/>
    </source>
</evidence>
<dbReference type="InterPro" id="IPR029063">
    <property type="entry name" value="SAM-dependent_MTases_sf"/>
</dbReference>
<dbReference type="EMBL" id="JAWDGP010001742">
    <property type="protein sequence ID" value="KAK3788693.1"/>
    <property type="molecule type" value="Genomic_DNA"/>
</dbReference>
<keyword evidence="3" id="KW-1185">Reference proteome</keyword>
<dbReference type="AlphaFoldDB" id="A0AAE1AJA4"/>
<evidence type="ECO:0000313" key="3">
    <source>
        <dbReference type="Proteomes" id="UP001283361"/>
    </source>
</evidence>
<dbReference type="CDD" id="cd02440">
    <property type="entry name" value="AdoMet_MTases"/>
    <property type="match status" value="1"/>
</dbReference>
<reference evidence="2" key="1">
    <citation type="journal article" date="2023" name="G3 (Bethesda)">
        <title>A reference genome for the long-term kleptoplast-retaining sea slug Elysia crispata morphotype clarki.</title>
        <authorList>
            <person name="Eastman K.E."/>
            <person name="Pendleton A.L."/>
            <person name="Shaikh M.A."/>
            <person name="Suttiyut T."/>
            <person name="Ogas R."/>
            <person name="Tomko P."/>
            <person name="Gavelis G."/>
            <person name="Widhalm J.R."/>
            <person name="Wisecaver J.H."/>
        </authorList>
    </citation>
    <scope>NUCLEOTIDE SEQUENCE</scope>
    <source>
        <strain evidence="2">ECLA1</strain>
    </source>
</reference>
<proteinExistence type="predicted"/>
<accession>A0AAE1AJA4</accession>
<comment type="caution">
    <text evidence="2">The sequence shown here is derived from an EMBL/GenBank/DDBJ whole genome shotgun (WGS) entry which is preliminary data.</text>
</comment>
<feature type="domain" description="Methyltransferase" evidence="1">
    <location>
        <begin position="122"/>
        <end position="215"/>
    </location>
</feature>
<dbReference type="PANTHER" id="PTHR43591">
    <property type="entry name" value="METHYLTRANSFERASE"/>
    <property type="match status" value="1"/>
</dbReference>
<dbReference type="Pfam" id="PF13649">
    <property type="entry name" value="Methyltransf_25"/>
    <property type="match status" value="1"/>
</dbReference>
<evidence type="ECO:0000259" key="1">
    <source>
        <dbReference type="Pfam" id="PF13649"/>
    </source>
</evidence>
<gene>
    <name evidence="2" type="ORF">RRG08_042344</name>
</gene>
<dbReference type="SUPFAM" id="SSF53335">
    <property type="entry name" value="S-adenosyl-L-methionine-dependent methyltransferases"/>
    <property type="match status" value="1"/>
</dbReference>
<organism evidence="2 3">
    <name type="scientific">Elysia crispata</name>
    <name type="common">lettuce slug</name>
    <dbReference type="NCBI Taxonomy" id="231223"/>
    <lineage>
        <taxon>Eukaryota</taxon>
        <taxon>Metazoa</taxon>
        <taxon>Spiralia</taxon>
        <taxon>Lophotrochozoa</taxon>
        <taxon>Mollusca</taxon>
        <taxon>Gastropoda</taxon>
        <taxon>Heterobranchia</taxon>
        <taxon>Euthyneura</taxon>
        <taxon>Panpulmonata</taxon>
        <taxon>Sacoglossa</taxon>
        <taxon>Placobranchoidea</taxon>
        <taxon>Plakobranchidae</taxon>
        <taxon>Elysia</taxon>
    </lineage>
</organism>
<dbReference type="PANTHER" id="PTHR43591:SF110">
    <property type="entry name" value="RHODANESE DOMAIN-CONTAINING PROTEIN"/>
    <property type="match status" value="1"/>
</dbReference>
<dbReference type="Proteomes" id="UP001283361">
    <property type="component" value="Unassembled WGS sequence"/>
</dbReference>
<name>A0AAE1AJA4_9GAST</name>
<protein>
    <recommendedName>
        <fullName evidence="1">Methyltransferase domain-containing protein</fullName>
    </recommendedName>
</protein>
<sequence length="274" mass="29625">MEPSSILFTVQPVCHTVSASSVVLSSVVSETCRLSSCPRATSFSQTVPVSAATMSGKKVTTEYLHKTFLDPNVGMVGTTKAYDDLAEDYNKIVSGFQYKAPLRVVEALTSAIGDRNRSEMKIMDLGCGTGLVGEALYAAGFTQLDGLDPSQGMLDVAKSKGIYGELLCAYVALGDEKLAIPDNTYDGLTICGSMGVNMVPPEGIYEMHRLVKPGGVIVNVVRQETVNEIEGFKDRLEPMMQQMEADGKWKLVSRVLFPDYLVDQGGVIFTHQVC</sequence>
<dbReference type="InterPro" id="IPR041698">
    <property type="entry name" value="Methyltransf_25"/>
</dbReference>
<dbReference type="Gene3D" id="3.40.50.150">
    <property type="entry name" value="Vaccinia Virus protein VP39"/>
    <property type="match status" value="1"/>
</dbReference>